<dbReference type="Pfam" id="PF00171">
    <property type="entry name" value="Aldedh"/>
    <property type="match status" value="2"/>
</dbReference>
<dbReference type="Gene3D" id="3.40.309.10">
    <property type="entry name" value="Aldehyde Dehydrogenase, Chain A, domain 2"/>
    <property type="match status" value="2"/>
</dbReference>
<evidence type="ECO:0000256" key="3">
    <source>
        <dbReference type="PROSITE-ProRule" id="PRU10007"/>
    </source>
</evidence>
<dbReference type="PROSITE" id="PS00070">
    <property type="entry name" value="ALDEHYDE_DEHYDR_CYS"/>
    <property type="match status" value="1"/>
</dbReference>
<feature type="active site" evidence="3">
    <location>
        <position position="254"/>
    </location>
</feature>
<dbReference type="InterPro" id="IPR016160">
    <property type="entry name" value="Ald_DH_CS_CYS"/>
</dbReference>
<dbReference type="FunFam" id="3.40.605.10:FF:000026">
    <property type="entry name" value="Aldehyde dehydrogenase, putative"/>
    <property type="match status" value="1"/>
</dbReference>
<reference evidence="6" key="1">
    <citation type="submission" date="2020-11" db="EMBL/GenBank/DDBJ databases">
        <authorList>
            <person name="Tran Van P."/>
        </authorList>
    </citation>
    <scope>NUCLEOTIDE SEQUENCE</scope>
</reference>
<evidence type="ECO:0000313" key="7">
    <source>
        <dbReference type="Proteomes" id="UP000759131"/>
    </source>
</evidence>
<proteinExistence type="inferred from homology"/>
<keyword evidence="7" id="KW-1185">Reference proteome</keyword>
<name>A0A7R9KKP7_9ACAR</name>
<dbReference type="EMBL" id="CAJPIZ010002724">
    <property type="protein sequence ID" value="CAG2105414.1"/>
    <property type="molecule type" value="Genomic_DNA"/>
</dbReference>
<dbReference type="OrthoDB" id="310895at2759"/>
<dbReference type="InterPro" id="IPR029510">
    <property type="entry name" value="Ald_DH_CS_GLU"/>
</dbReference>
<feature type="domain" description="Aldehyde dehydrogenase" evidence="5">
    <location>
        <begin position="450"/>
        <end position="505"/>
    </location>
</feature>
<comment type="similarity">
    <text evidence="1 4">Belongs to the aldehyde dehydrogenase family.</text>
</comment>
<dbReference type="FunFam" id="3.40.605.10:FF:000050">
    <property type="entry name" value="Aldehyde dehydrogenase, mitochondrial"/>
    <property type="match status" value="1"/>
</dbReference>
<evidence type="ECO:0000256" key="2">
    <source>
        <dbReference type="ARBA" id="ARBA00023002"/>
    </source>
</evidence>
<dbReference type="InterPro" id="IPR016161">
    <property type="entry name" value="Ald_DH/histidinol_DH"/>
</dbReference>
<evidence type="ECO:0000259" key="5">
    <source>
        <dbReference type="Pfam" id="PF00171"/>
    </source>
</evidence>
<evidence type="ECO:0000256" key="1">
    <source>
        <dbReference type="ARBA" id="ARBA00009986"/>
    </source>
</evidence>
<dbReference type="InterPro" id="IPR016162">
    <property type="entry name" value="Ald_DH_N"/>
</dbReference>
<evidence type="ECO:0000256" key="4">
    <source>
        <dbReference type="RuleBase" id="RU003345"/>
    </source>
</evidence>
<protein>
    <recommendedName>
        <fullName evidence="5">Aldehyde dehydrogenase domain-containing protein</fullName>
    </recommendedName>
</protein>
<dbReference type="PANTHER" id="PTHR11699">
    <property type="entry name" value="ALDEHYDE DEHYDROGENASE-RELATED"/>
    <property type="match status" value="1"/>
</dbReference>
<feature type="domain" description="Aldehyde dehydrogenase" evidence="5">
    <location>
        <begin position="16"/>
        <end position="444"/>
    </location>
</feature>
<dbReference type="Proteomes" id="UP000759131">
    <property type="component" value="Unassembled WGS sequence"/>
</dbReference>
<dbReference type="AlphaFoldDB" id="A0A7R9KKP7"/>
<evidence type="ECO:0000313" key="6">
    <source>
        <dbReference type="EMBL" id="CAD7624984.1"/>
    </source>
</evidence>
<dbReference type="EMBL" id="OC857299">
    <property type="protein sequence ID" value="CAD7624984.1"/>
    <property type="molecule type" value="Genomic_DNA"/>
</dbReference>
<dbReference type="InterPro" id="IPR015590">
    <property type="entry name" value="Aldehyde_DH_dom"/>
</dbReference>
<keyword evidence="2 4" id="KW-0560">Oxidoreductase</keyword>
<dbReference type="CDD" id="cd07141">
    <property type="entry name" value="ALDH_F1AB_F2_RALDH1"/>
    <property type="match status" value="1"/>
</dbReference>
<dbReference type="SUPFAM" id="SSF53720">
    <property type="entry name" value="ALDH-like"/>
    <property type="match status" value="2"/>
</dbReference>
<dbReference type="FunFam" id="3.40.309.10:FF:000001">
    <property type="entry name" value="Mitochondrial aldehyde dehydrogenase 2"/>
    <property type="match status" value="1"/>
</dbReference>
<dbReference type="InterPro" id="IPR016163">
    <property type="entry name" value="Ald_DH_C"/>
</dbReference>
<dbReference type="GO" id="GO:0016620">
    <property type="term" value="F:oxidoreductase activity, acting on the aldehyde or oxo group of donors, NAD or NADP as acceptor"/>
    <property type="evidence" value="ECO:0007669"/>
    <property type="project" value="InterPro"/>
</dbReference>
<gene>
    <name evidence="6" type="ORF">OSB1V03_LOCUS5421</name>
</gene>
<dbReference type="Gene3D" id="3.40.605.10">
    <property type="entry name" value="Aldehyde Dehydrogenase, Chain A, domain 1"/>
    <property type="match status" value="1"/>
</dbReference>
<sequence>MSPTIKYTQIFINNEWHNSVSGKTFPTINPANNEKLADIQEADEADVDKAVKAAQKAFELGSEWRTMDASQRGRLINKLADLIERDRQIILDLEVADVGKPVGEAQFDIDGVIGTLRYYAGWADKVHGNTIPADGPQFAFTRLEPIGVCGQIIPWNYPMVMLSWKFGPALATGNTIVLKPAEQTPLSALHTAALVKEAGFPPGVVNVVPGYGHTAGAALAKHPHVDKIAFTGSTEVGKLIVQASTVNMKRVTLEMGGKSPVVVTEDYDLDEAVQIAHDACFANAGQCCCAGTRTYVHESIYDQFVKKSAELAQKRLVGDPTKEDTIQGPLIDDTQTKKVLELIEGGKKEGAVLVTGGTRLAGKGFFVAPTVFANVTDNMKIAREEIFGPVQQLLKYKTMDEVIRRCNDSRYGLGSGILTNDLNKALQFAQGVKAGSVWVNCYDTASGIGLNKALQFAQGVKAGSVWVNCYDTASVQTPFGGYKMSGHGRELGEDGIKEYTEVKAVTIKIAVKNS</sequence>
<organism evidence="6">
    <name type="scientific">Medioppia subpectinata</name>
    <dbReference type="NCBI Taxonomy" id="1979941"/>
    <lineage>
        <taxon>Eukaryota</taxon>
        <taxon>Metazoa</taxon>
        <taxon>Ecdysozoa</taxon>
        <taxon>Arthropoda</taxon>
        <taxon>Chelicerata</taxon>
        <taxon>Arachnida</taxon>
        <taxon>Acari</taxon>
        <taxon>Acariformes</taxon>
        <taxon>Sarcoptiformes</taxon>
        <taxon>Oribatida</taxon>
        <taxon>Brachypylina</taxon>
        <taxon>Oppioidea</taxon>
        <taxon>Oppiidae</taxon>
        <taxon>Medioppia</taxon>
    </lineage>
</organism>
<accession>A0A7R9KKP7</accession>
<dbReference type="PROSITE" id="PS00687">
    <property type="entry name" value="ALDEHYDE_DEHYDR_GLU"/>
    <property type="match status" value="1"/>
</dbReference>